<gene>
    <name evidence="3" type="ORF">FNK824_LOCUS25033</name>
</gene>
<name>A0A819MSY6_9BILA</name>
<sequence length="115" mass="12892">MRSERTTEALGYYLPNGHPDFGKIHNNIGIVHAAKDQRALARQELETALQLLQALHSNQPHPDIATCISNIGSLCRQLKDYDTAKDLQKQALEIRIQTLPLTHIDIAMSFHNLGI</sequence>
<evidence type="ECO:0000256" key="1">
    <source>
        <dbReference type="ARBA" id="ARBA00022737"/>
    </source>
</evidence>
<comment type="caution">
    <text evidence="3">The sequence shown here is derived from an EMBL/GenBank/DDBJ whole genome shotgun (WGS) entry which is preliminary data.</text>
</comment>
<evidence type="ECO:0000313" key="3">
    <source>
        <dbReference type="EMBL" id="CAF3984127.1"/>
    </source>
</evidence>
<dbReference type="EMBL" id="CAJOBE010005756">
    <property type="protein sequence ID" value="CAF3984127.1"/>
    <property type="molecule type" value="Genomic_DNA"/>
</dbReference>
<dbReference type="InterPro" id="IPR011990">
    <property type="entry name" value="TPR-like_helical_dom_sf"/>
</dbReference>
<evidence type="ECO:0000313" key="4">
    <source>
        <dbReference type="Proteomes" id="UP000663874"/>
    </source>
</evidence>
<dbReference type="SUPFAM" id="SSF48452">
    <property type="entry name" value="TPR-like"/>
    <property type="match status" value="1"/>
</dbReference>
<accession>A0A819MSY6</accession>
<dbReference type="AlphaFoldDB" id="A0A819MSY6"/>
<keyword evidence="2" id="KW-0802">TPR repeat</keyword>
<dbReference type="PANTHER" id="PTHR45641">
    <property type="entry name" value="TETRATRICOPEPTIDE REPEAT PROTEIN (AFU_ORTHOLOGUE AFUA_6G03870)"/>
    <property type="match status" value="1"/>
</dbReference>
<dbReference type="Proteomes" id="UP000663874">
    <property type="component" value="Unassembled WGS sequence"/>
</dbReference>
<dbReference type="Gene3D" id="1.25.40.10">
    <property type="entry name" value="Tetratricopeptide repeat domain"/>
    <property type="match status" value="1"/>
</dbReference>
<evidence type="ECO:0000256" key="2">
    <source>
        <dbReference type="ARBA" id="ARBA00022803"/>
    </source>
</evidence>
<evidence type="ECO:0008006" key="5">
    <source>
        <dbReference type="Google" id="ProtNLM"/>
    </source>
</evidence>
<dbReference type="Pfam" id="PF13424">
    <property type="entry name" value="TPR_12"/>
    <property type="match status" value="1"/>
</dbReference>
<proteinExistence type="predicted"/>
<organism evidence="3 4">
    <name type="scientific">Rotaria sordida</name>
    <dbReference type="NCBI Taxonomy" id="392033"/>
    <lineage>
        <taxon>Eukaryota</taxon>
        <taxon>Metazoa</taxon>
        <taxon>Spiralia</taxon>
        <taxon>Gnathifera</taxon>
        <taxon>Rotifera</taxon>
        <taxon>Eurotatoria</taxon>
        <taxon>Bdelloidea</taxon>
        <taxon>Philodinida</taxon>
        <taxon>Philodinidae</taxon>
        <taxon>Rotaria</taxon>
    </lineage>
</organism>
<reference evidence="3" key="1">
    <citation type="submission" date="2021-02" db="EMBL/GenBank/DDBJ databases">
        <authorList>
            <person name="Nowell W R."/>
        </authorList>
    </citation>
    <scope>NUCLEOTIDE SEQUENCE</scope>
</reference>
<feature type="non-terminal residue" evidence="3">
    <location>
        <position position="1"/>
    </location>
</feature>
<keyword evidence="1" id="KW-0677">Repeat</keyword>
<protein>
    <recommendedName>
        <fullName evidence="5">Kinesin light chain</fullName>
    </recommendedName>
</protein>
<dbReference type="PANTHER" id="PTHR45641:SF19">
    <property type="entry name" value="NEPHROCYSTIN-3"/>
    <property type="match status" value="1"/>
</dbReference>